<feature type="region of interest" description="Disordered" evidence="1">
    <location>
        <begin position="1"/>
        <end position="78"/>
    </location>
</feature>
<dbReference type="HOGENOM" id="CLU_2618873_0_0_10"/>
<name>C6XZB0_PEDHD</name>
<dbReference type="Proteomes" id="UP000000852">
    <property type="component" value="Chromosome"/>
</dbReference>
<accession>C6XZB0</accession>
<feature type="compositionally biased region" description="Basic and acidic residues" evidence="1">
    <location>
        <begin position="53"/>
        <end position="62"/>
    </location>
</feature>
<evidence type="ECO:0000313" key="3">
    <source>
        <dbReference type="Proteomes" id="UP000000852"/>
    </source>
</evidence>
<dbReference type="RefSeq" id="WP_015808218.1">
    <property type="nucleotide sequence ID" value="NC_013061.1"/>
</dbReference>
<protein>
    <submittedName>
        <fullName evidence="2">Uncharacterized protein</fullName>
    </submittedName>
</protein>
<feature type="compositionally biased region" description="Polar residues" evidence="1">
    <location>
        <begin position="37"/>
        <end position="51"/>
    </location>
</feature>
<sequence length="78" mass="8886">MKNHGTPKPGSKQYDVEKTENLTKPKYHSSTDRRSSQELPATENLNDQPENNSDEKIKDTDVPKTNLGNKRDGDEKKM</sequence>
<dbReference type="OrthoDB" id="771415at2"/>
<gene>
    <name evidence="2" type="ordered locus">Phep_2402</name>
</gene>
<organism evidence="2 3">
    <name type="scientific">Pedobacter heparinus (strain ATCC 13125 / DSM 2366 / CIP 104194 / JCM 7457 / NBRC 12017 / NCIMB 9290 / NRRL B-14731 / HIM 762-3)</name>
    <dbReference type="NCBI Taxonomy" id="485917"/>
    <lineage>
        <taxon>Bacteria</taxon>
        <taxon>Pseudomonadati</taxon>
        <taxon>Bacteroidota</taxon>
        <taxon>Sphingobacteriia</taxon>
        <taxon>Sphingobacteriales</taxon>
        <taxon>Sphingobacteriaceae</taxon>
        <taxon>Pedobacter</taxon>
    </lineage>
</organism>
<evidence type="ECO:0000313" key="2">
    <source>
        <dbReference type="EMBL" id="ACU04606.1"/>
    </source>
</evidence>
<feature type="compositionally biased region" description="Basic and acidic residues" evidence="1">
    <location>
        <begin position="69"/>
        <end position="78"/>
    </location>
</feature>
<evidence type="ECO:0000256" key="1">
    <source>
        <dbReference type="SAM" id="MobiDB-lite"/>
    </source>
</evidence>
<keyword evidence="3" id="KW-1185">Reference proteome</keyword>
<reference evidence="2 3" key="1">
    <citation type="journal article" date="2009" name="Stand. Genomic Sci.">
        <title>Complete genome sequence of Pedobacter heparinus type strain (HIM 762-3).</title>
        <authorList>
            <person name="Han C."/>
            <person name="Spring S."/>
            <person name="Lapidus A."/>
            <person name="Del Rio T.G."/>
            <person name="Tice H."/>
            <person name="Copeland A."/>
            <person name="Cheng J.F."/>
            <person name="Lucas S."/>
            <person name="Chen F."/>
            <person name="Nolan M."/>
            <person name="Bruce D."/>
            <person name="Goodwin L."/>
            <person name="Pitluck S."/>
            <person name="Ivanova N."/>
            <person name="Mavromatis K."/>
            <person name="Mikhailova N."/>
            <person name="Pati A."/>
            <person name="Chen A."/>
            <person name="Palaniappan K."/>
            <person name="Land M."/>
            <person name="Hauser L."/>
            <person name="Chang Y.J."/>
            <person name="Jeffries C.C."/>
            <person name="Saunders E."/>
            <person name="Chertkov O."/>
            <person name="Brettin T."/>
            <person name="Goker M."/>
            <person name="Rohde M."/>
            <person name="Bristow J."/>
            <person name="Eisen J.A."/>
            <person name="Markowitz V."/>
            <person name="Hugenholtz P."/>
            <person name="Kyrpides N.C."/>
            <person name="Klenk H.P."/>
            <person name="Detter J.C."/>
        </authorList>
    </citation>
    <scope>NUCLEOTIDE SEQUENCE [LARGE SCALE GENOMIC DNA]</scope>
    <source>
        <strain evidence="3">ATCC 13125 / DSM 2366 / CIP 104194 / JCM 7457 / NBRC 12017 / NCIMB 9290 / NRRL B-14731 / HIM 762-3</strain>
    </source>
</reference>
<dbReference type="EMBL" id="CP001681">
    <property type="protein sequence ID" value="ACU04606.1"/>
    <property type="molecule type" value="Genomic_DNA"/>
</dbReference>
<proteinExistence type="predicted"/>
<feature type="compositionally biased region" description="Basic and acidic residues" evidence="1">
    <location>
        <begin position="14"/>
        <end position="36"/>
    </location>
</feature>
<dbReference type="KEGG" id="phe:Phep_2402"/>
<dbReference type="AlphaFoldDB" id="C6XZB0"/>